<name>A0A179BPH9_ACIFR</name>
<dbReference type="GO" id="GO:0008270">
    <property type="term" value="F:zinc ion binding"/>
    <property type="evidence" value="ECO:0007669"/>
    <property type="project" value="InterPro"/>
</dbReference>
<dbReference type="GO" id="GO:0006260">
    <property type="term" value="P:DNA replication"/>
    <property type="evidence" value="ECO:0007669"/>
    <property type="project" value="InterPro"/>
</dbReference>
<reference evidence="1 2" key="1">
    <citation type="submission" date="2016-04" db="EMBL/GenBank/DDBJ databases">
        <title>Acidithiobacillus ferrooxidans genome sequencing and assembly.</title>
        <authorList>
            <person name="Zhou Z."/>
        </authorList>
    </citation>
    <scope>NUCLEOTIDE SEQUENCE [LARGE SCALE GENOMIC DNA]</scope>
    <source>
        <strain evidence="1 2">BY0502</strain>
    </source>
</reference>
<dbReference type="GO" id="GO:0003677">
    <property type="term" value="F:DNA binding"/>
    <property type="evidence" value="ECO:0007669"/>
    <property type="project" value="InterPro"/>
</dbReference>
<dbReference type="AlphaFoldDB" id="A0A179BPH9"/>
<proteinExistence type="predicted"/>
<sequence>MERDLFAEAKVLDLVAFLENYLGNGKKEGKSYRFTACPQCGQSSAKSEKLSVTAGNSGTQHYRCYRCGAAGTIIDAAMAIWGVHEPLEAAKILLGENAPRAVVIKRSDSKPAEPANDPQAMTAAITRIRQVTANQNIDDPRWRKAVAYLVEERCIPKAVVQEAMKRLILGFIPDDVSNAAQFLERSVGREILEASGLWKPGKKIPGISFRPIVSFFPKLTSAEFRIARSPVEGEKKAMRYGVGSYPWFWRGSNPAATMLVEGAIDIMSAVALGYEGNILGLPGANSWQPEMLEAYQMKNPQTQVYHICTDNDVNQKDNPGRMWAIKLKGIIEKNLRKRADITLPESGDLNDALRRRNKT</sequence>
<dbReference type="InterPro" id="IPR036977">
    <property type="entry name" value="DNA_primase_Znf_CHC2"/>
</dbReference>
<dbReference type="EMBL" id="LVXZ01000013">
    <property type="protein sequence ID" value="OAP93210.1"/>
    <property type="molecule type" value="Genomic_DNA"/>
</dbReference>
<gene>
    <name evidence="1" type="ORF">A4H96_01230</name>
</gene>
<dbReference type="Proteomes" id="UP000078302">
    <property type="component" value="Unassembled WGS sequence"/>
</dbReference>
<organism evidence="1 2">
    <name type="scientific">Acidithiobacillus ferrooxidans</name>
    <name type="common">Thiobacillus ferrooxidans</name>
    <dbReference type="NCBI Taxonomy" id="920"/>
    <lineage>
        <taxon>Bacteria</taxon>
        <taxon>Pseudomonadati</taxon>
        <taxon>Pseudomonadota</taxon>
        <taxon>Acidithiobacillia</taxon>
        <taxon>Acidithiobacillales</taxon>
        <taxon>Acidithiobacillaceae</taxon>
        <taxon>Acidithiobacillus</taxon>
    </lineage>
</organism>
<keyword evidence="2" id="KW-1185">Reference proteome</keyword>
<dbReference type="RefSeq" id="WP_064217898.1">
    <property type="nucleotide sequence ID" value="NZ_LVXZ01000013.1"/>
</dbReference>
<evidence type="ECO:0008006" key="3">
    <source>
        <dbReference type="Google" id="ProtNLM"/>
    </source>
</evidence>
<dbReference type="Gene3D" id="3.90.580.10">
    <property type="entry name" value="Zinc finger, CHC2-type domain"/>
    <property type="match status" value="1"/>
</dbReference>
<dbReference type="Gene3D" id="3.40.1360.10">
    <property type="match status" value="1"/>
</dbReference>
<evidence type="ECO:0000313" key="2">
    <source>
        <dbReference type="Proteomes" id="UP000078302"/>
    </source>
</evidence>
<evidence type="ECO:0000313" key="1">
    <source>
        <dbReference type="EMBL" id="OAP93210.1"/>
    </source>
</evidence>
<dbReference type="OrthoDB" id="6785946at2"/>
<accession>A0A179BPH9</accession>
<dbReference type="SUPFAM" id="SSF57783">
    <property type="entry name" value="Zinc beta-ribbon"/>
    <property type="match status" value="1"/>
</dbReference>
<dbReference type="Pfam" id="PF13155">
    <property type="entry name" value="Toprim_2"/>
    <property type="match status" value="1"/>
</dbReference>
<protein>
    <recommendedName>
        <fullName evidence="3">Toprim domain-containing protein</fullName>
    </recommendedName>
</protein>
<comment type="caution">
    <text evidence="1">The sequence shown here is derived from an EMBL/GenBank/DDBJ whole genome shotgun (WGS) entry which is preliminary data.</text>
</comment>